<dbReference type="Proteomes" id="UP000075806">
    <property type="component" value="Unassembled WGS sequence"/>
</dbReference>
<dbReference type="InterPro" id="IPR016181">
    <property type="entry name" value="Acyl_CoA_acyltransferase"/>
</dbReference>
<dbReference type="PROSITE" id="PS51186">
    <property type="entry name" value="GNAT"/>
    <property type="match status" value="1"/>
</dbReference>
<name>A0A161PLJ5_9BACI</name>
<dbReference type="OrthoDB" id="9790652at2"/>
<dbReference type="InterPro" id="IPR022525">
    <property type="entry name" value="GNAT_AblB"/>
</dbReference>
<comment type="caution">
    <text evidence="2">The sequence shown here is derived from an EMBL/GenBank/DDBJ whole genome shotgun (WGS) entry which is preliminary data.</text>
</comment>
<proteinExistence type="predicted"/>
<reference evidence="2" key="1">
    <citation type="submission" date="2016-02" db="EMBL/GenBank/DDBJ databases">
        <title>Genome sequence of Bacillus trypoxylicola KCTC 13244(T).</title>
        <authorList>
            <person name="Jeong H."/>
            <person name="Park S.-H."/>
            <person name="Choi S.-K."/>
        </authorList>
    </citation>
    <scope>NUCLEOTIDE SEQUENCE [LARGE SCALE GENOMIC DNA]</scope>
    <source>
        <strain evidence="2">KCTC 13244</strain>
    </source>
</reference>
<feature type="domain" description="N-acetyltransferase" evidence="1">
    <location>
        <begin position="133"/>
        <end position="282"/>
    </location>
</feature>
<evidence type="ECO:0000313" key="2">
    <source>
        <dbReference type="EMBL" id="KYG34803.1"/>
    </source>
</evidence>
<sequence length="283" mass="32887">MPDTYKNKMIQTETLQAQLYLDCFNKRIRVDEFSGSVNDLFDALRSELSAFQYEKLIIYSRPNQWEELVEAGFQLEAIFSGFFNGIDNFAMCKYVLNERKNKGNWVSEDDLLEKVRSKPIKSLAEKKEVHQIKVVSDKEADQLASFYQGIFESYPVPIHDPDYILKSLKSGNSFYVIKKNDAILCAASADINQTYHHAEITDCATSVHFRNHGLMKQLIPYIENDLKKRNIYYLYSLARAGSFGMNQAFYQLHYDYKGRMGANCIMFGDYENLNVWVKNQKNN</sequence>
<dbReference type="InterPro" id="IPR000182">
    <property type="entry name" value="GNAT_dom"/>
</dbReference>
<dbReference type="SUPFAM" id="SSF55729">
    <property type="entry name" value="Acyl-CoA N-acyltransferases (Nat)"/>
    <property type="match status" value="1"/>
</dbReference>
<gene>
    <name evidence="2" type="ORF">AZF04_00260</name>
</gene>
<dbReference type="RefSeq" id="WP_061947064.1">
    <property type="nucleotide sequence ID" value="NZ_LTAO01000001.1"/>
</dbReference>
<dbReference type="NCBIfam" id="TIGR03827">
    <property type="entry name" value="GNAT_ablB"/>
    <property type="match status" value="1"/>
</dbReference>
<dbReference type="AlphaFoldDB" id="A0A161PLJ5"/>
<accession>A0A161PLJ5</accession>
<dbReference type="EMBL" id="LTAO01000001">
    <property type="protein sequence ID" value="KYG34803.1"/>
    <property type="molecule type" value="Genomic_DNA"/>
</dbReference>
<organism evidence="2 3">
    <name type="scientific">Alkalihalobacillus trypoxylicola</name>
    <dbReference type="NCBI Taxonomy" id="519424"/>
    <lineage>
        <taxon>Bacteria</taxon>
        <taxon>Bacillati</taxon>
        <taxon>Bacillota</taxon>
        <taxon>Bacilli</taxon>
        <taxon>Bacillales</taxon>
        <taxon>Bacillaceae</taxon>
        <taxon>Alkalihalobacillus</taxon>
    </lineage>
</organism>
<keyword evidence="3" id="KW-1185">Reference proteome</keyword>
<dbReference type="Gene3D" id="3.40.630.30">
    <property type="match status" value="1"/>
</dbReference>
<dbReference type="GO" id="GO:0008080">
    <property type="term" value="F:N-acetyltransferase activity"/>
    <property type="evidence" value="ECO:0007669"/>
    <property type="project" value="InterPro"/>
</dbReference>
<evidence type="ECO:0000259" key="1">
    <source>
        <dbReference type="PROSITE" id="PS51186"/>
    </source>
</evidence>
<protein>
    <recommendedName>
        <fullName evidence="1">N-acetyltransferase domain-containing protein</fullName>
    </recommendedName>
</protein>
<evidence type="ECO:0000313" key="3">
    <source>
        <dbReference type="Proteomes" id="UP000075806"/>
    </source>
</evidence>
<dbReference type="Pfam" id="PF00583">
    <property type="entry name" value="Acetyltransf_1"/>
    <property type="match status" value="1"/>
</dbReference>
<dbReference type="CDD" id="cd04301">
    <property type="entry name" value="NAT_SF"/>
    <property type="match status" value="1"/>
</dbReference>
<dbReference type="STRING" id="519424.AZF04_00260"/>